<dbReference type="Pfam" id="PF13456">
    <property type="entry name" value="RVT_3"/>
    <property type="match status" value="1"/>
</dbReference>
<evidence type="ECO:0000259" key="1">
    <source>
        <dbReference type="Pfam" id="PF13456"/>
    </source>
</evidence>
<dbReference type="Proteomes" id="UP000525078">
    <property type="component" value="Unassembled WGS sequence"/>
</dbReference>
<reference evidence="2 3" key="1">
    <citation type="journal article" date="2020" name="bioRxiv">
        <title>Sequence and annotation of 42 cannabis genomes reveals extensive copy number variation in cannabinoid synthesis and pathogen resistance genes.</title>
        <authorList>
            <person name="Mckernan K.J."/>
            <person name="Helbert Y."/>
            <person name="Kane L.T."/>
            <person name="Ebling H."/>
            <person name="Zhang L."/>
            <person name="Liu B."/>
            <person name="Eaton Z."/>
            <person name="Mclaughlin S."/>
            <person name="Kingan S."/>
            <person name="Baybayan P."/>
            <person name="Concepcion G."/>
            <person name="Jordan M."/>
            <person name="Riva A."/>
            <person name="Barbazuk W."/>
            <person name="Harkins T."/>
        </authorList>
    </citation>
    <scope>NUCLEOTIDE SEQUENCE [LARGE SCALE GENOMIC DNA]</scope>
    <source>
        <strain evidence="3">cv. Jamaican Lion 4</strain>
        <tissue evidence="2">Leaf</tissue>
    </source>
</reference>
<proteinExistence type="predicted"/>
<comment type="caution">
    <text evidence="2">The sequence shown here is derived from an EMBL/GenBank/DDBJ whole genome shotgun (WGS) entry which is preliminary data.</text>
</comment>
<dbReference type="GO" id="GO:0004523">
    <property type="term" value="F:RNA-DNA hybrid ribonuclease activity"/>
    <property type="evidence" value="ECO:0007669"/>
    <property type="project" value="InterPro"/>
</dbReference>
<accession>A0A7J6GCZ7</accession>
<gene>
    <name evidence="2" type="ORF">F8388_018153</name>
</gene>
<name>A0A7J6GCZ7_CANSA</name>
<evidence type="ECO:0000313" key="2">
    <source>
        <dbReference type="EMBL" id="KAF4380029.1"/>
    </source>
</evidence>
<dbReference type="EMBL" id="JAATIP010000066">
    <property type="protein sequence ID" value="KAF4380029.1"/>
    <property type="molecule type" value="Genomic_DNA"/>
</dbReference>
<protein>
    <recommendedName>
        <fullName evidence="1">RNase H type-1 domain-containing protein</fullName>
    </recommendedName>
</protein>
<evidence type="ECO:0000313" key="3">
    <source>
        <dbReference type="Proteomes" id="UP000525078"/>
    </source>
</evidence>
<dbReference type="AlphaFoldDB" id="A0A7J6GCZ7"/>
<dbReference type="GO" id="GO:0003676">
    <property type="term" value="F:nucleic acid binding"/>
    <property type="evidence" value="ECO:0007669"/>
    <property type="project" value="InterPro"/>
</dbReference>
<organism evidence="2 3">
    <name type="scientific">Cannabis sativa</name>
    <name type="common">Hemp</name>
    <name type="synonym">Marijuana</name>
    <dbReference type="NCBI Taxonomy" id="3483"/>
    <lineage>
        <taxon>Eukaryota</taxon>
        <taxon>Viridiplantae</taxon>
        <taxon>Streptophyta</taxon>
        <taxon>Embryophyta</taxon>
        <taxon>Tracheophyta</taxon>
        <taxon>Spermatophyta</taxon>
        <taxon>Magnoliopsida</taxon>
        <taxon>eudicotyledons</taxon>
        <taxon>Gunneridae</taxon>
        <taxon>Pentapetalae</taxon>
        <taxon>rosids</taxon>
        <taxon>fabids</taxon>
        <taxon>Rosales</taxon>
        <taxon>Cannabaceae</taxon>
        <taxon>Cannabis</taxon>
    </lineage>
</organism>
<sequence>MEVNPRCDLCENHAETLIHALWSCDKVKKIWKLIPWYKKCDTLGEGSTFDLLQSLAKTIDRNEFEDAIRLLNWVFSAYPPPSLHGDTAVQPKATQSMTLKQWQPPAKGSICVNCDAAVQENSIGVAEAWAILEAIKRAPAAATGPIEIQSDRRAVVDKLKNQGQYFNVVSTILH</sequence>
<feature type="domain" description="RNase H type-1" evidence="1">
    <location>
        <begin position="111"/>
        <end position="163"/>
    </location>
</feature>
<dbReference type="InterPro" id="IPR002156">
    <property type="entry name" value="RNaseH_domain"/>
</dbReference>